<name>A0ABM0ZCG2_CAMSA</name>
<dbReference type="PANTHER" id="PTHR47481">
    <property type="match status" value="1"/>
</dbReference>
<evidence type="ECO:0000313" key="1">
    <source>
        <dbReference type="Proteomes" id="UP000694864"/>
    </source>
</evidence>
<keyword evidence="1" id="KW-1185">Reference proteome</keyword>
<organism evidence="1 2">
    <name type="scientific">Camelina sativa</name>
    <name type="common">False flax</name>
    <name type="synonym">Myagrum sativum</name>
    <dbReference type="NCBI Taxonomy" id="90675"/>
    <lineage>
        <taxon>Eukaryota</taxon>
        <taxon>Viridiplantae</taxon>
        <taxon>Streptophyta</taxon>
        <taxon>Embryophyta</taxon>
        <taxon>Tracheophyta</taxon>
        <taxon>Spermatophyta</taxon>
        <taxon>Magnoliopsida</taxon>
        <taxon>eudicotyledons</taxon>
        <taxon>Gunneridae</taxon>
        <taxon>Pentapetalae</taxon>
        <taxon>rosids</taxon>
        <taxon>malvids</taxon>
        <taxon>Brassicales</taxon>
        <taxon>Brassicaceae</taxon>
        <taxon>Camelineae</taxon>
        <taxon>Camelina</taxon>
    </lineage>
</organism>
<dbReference type="GeneID" id="104789848"/>
<dbReference type="RefSeq" id="XP_010513790.1">
    <property type="nucleotide sequence ID" value="XM_010515488.1"/>
</dbReference>
<dbReference type="PANTHER" id="PTHR47481:SF22">
    <property type="entry name" value="RETROTRANSPOSON GAG DOMAIN-CONTAINING PROTEIN"/>
    <property type="match status" value="1"/>
</dbReference>
<gene>
    <name evidence="2" type="primary">LOC104789848</name>
</gene>
<accession>A0ABM0ZCG2</accession>
<evidence type="ECO:0000313" key="2">
    <source>
        <dbReference type="RefSeq" id="XP_010513790.1"/>
    </source>
</evidence>
<proteinExistence type="predicted"/>
<reference evidence="2" key="2">
    <citation type="submission" date="2025-08" db="UniProtKB">
        <authorList>
            <consortium name="RefSeq"/>
        </authorList>
    </citation>
    <scope>IDENTIFICATION</scope>
    <source>
        <tissue evidence="2">Leaf</tissue>
    </source>
</reference>
<sequence>MTNVTKLSTLNYLMWKLQVHALVDGYGFAGHLDGSSQIPSAMITTDGVEAENPAYVNWKRQDKLIYSALLGSISLTVQPILSCTTTSSKIWSTLADTYGKPSRGHVQQVRDQLKAWTKGSRTIDEYLQGLTYYIS</sequence>
<dbReference type="Proteomes" id="UP000694864">
    <property type="component" value="Chromosome 5"/>
</dbReference>
<reference evidence="1" key="1">
    <citation type="journal article" date="2014" name="Nat. Commun.">
        <title>The emerging biofuel crop Camelina sativa retains a highly undifferentiated hexaploid genome structure.</title>
        <authorList>
            <person name="Kagale S."/>
            <person name="Koh C."/>
            <person name="Nixon J."/>
            <person name="Bollina V."/>
            <person name="Clarke W.E."/>
            <person name="Tuteja R."/>
            <person name="Spillane C."/>
            <person name="Robinson S.J."/>
            <person name="Links M.G."/>
            <person name="Clarke C."/>
            <person name="Higgins E.E."/>
            <person name="Huebert T."/>
            <person name="Sharpe A.G."/>
            <person name="Parkin I.A."/>
        </authorList>
    </citation>
    <scope>NUCLEOTIDE SEQUENCE [LARGE SCALE GENOMIC DNA]</scope>
    <source>
        <strain evidence="1">cv. DH55</strain>
    </source>
</reference>
<protein>
    <submittedName>
        <fullName evidence="2">Uncharacterized protein LOC104789848</fullName>
    </submittedName>
</protein>